<evidence type="ECO:0000256" key="2">
    <source>
        <dbReference type="ARBA" id="ARBA00022723"/>
    </source>
</evidence>
<dbReference type="PROSITE" id="PS51918">
    <property type="entry name" value="RADICAL_SAM"/>
    <property type="match status" value="1"/>
</dbReference>
<evidence type="ECO:0000256" key="1">
    <source>
        <dbReference type="ARBA" id="ARBA00022691"/>
    </source>
</evidence>
<dbReference type="EMBL" id="PEML01000296">
    <property type="protein sequence ID" value="RTI05608.1"/>
    <property type="molecule type" value="Genomic_DNA"/>
</dbReference>
<dbReference type="EMBL" id="PELR01000301">
    <property type="protein sequence ID" value="RTH02032.1"/>
    <property type="molecule type" value="Genomic_DNA"/>
</dbReference>
<dbReference type="PANTHER" id="PTHR43273">
    <property type="entry name" value="ANAEROBIC SULFATASE-MATURATING ENZYME HOMOLOG ASLB-RELATED"/>
    <property type="match status" value="1"/>
</dbReference>
<evidence type="ECO:0000313" key="11">
    <source>
        <dbReference type="Proteomes" id="UP000287962"/>
    </source>
</evidence>
<keyword evidence="3" id="KW-0408">Iron</keyword>
<keyword evidence="1" id="KW-0949">S-adenosyl-L-methionine</keyword>
<name>A0A430R3Q6_THESC</name>
<evidence type="ECO:0000313" key="10">
    <source>
        <dbReference type="Proteomes" id="UP000286910"/>
    </source>
</evidence>
<evidence type="ECO:0000259" key="7">
    <source>
        <dbReference type="PROSITE" id="PS51918"/>
    </source>
</evidence>
<proteinExistence type="inferred from homology"/>
<reference evidence="10 11" key="2">
    <citation type="journal article" date="2019" name="Extremophiles">
        <title>Biogeography of thermophiles and predominance of Thermus scotoductus in domestic water heaters.</title>
        <authorList>
            <person name="Wilpiszeski R.L."/>
            <person name="Zhang Z."/>
            <person name="House C.H."/>
        </authorList>
    </citation>
    <scope>NUCLEOTIDE SEQUENCE [LARGE SCALE GENOMIC DNA]</scope>
    <source>
        <strain evidence="9 11">12_S12</strain>
        <strain evidence="8 10">32_S32</strain>
    </source>
</reference>
<dbReference type="AlphaFoldDB" id="A0A430R3Q6"/>
<dbReference type="GO" id="GO:0016491">
    <property type="term" value="F:oxidoreductase activity"/>
    <property type="evidence" value="ECO:0007669"/>
    <property type="project" value="InterPro"/>
</dbReference>
<evidence type="ECO:0000256" key="6">
    <source>
        <dbReference type="SAM" id="MobiDB-lite"/>
    </source>
</evidence>
<dbReference type="SFLD" id="SFLDS00029">
    <property type="entry name" value="Radical_SAM"/>
    <property type="match status" value="1"/>
</dbReference>
<dbReference type="InterPro" id="IPR058240">
    <property type="entry name" value="rSAM_sf"/>
</dbReference>
<dbReference type="PANTHER" id="PTHR43273:SF3">
    <property type="entry name" value="ANAEROBIC SULFATASE-MATURATING ENZYME HOMOLOG ASLB-RELATED"/>
    <property type="match status" value="1"/>
</dbReference>
<evidence type="ECO:0000313" key="8">
    <source>
        <dbReference type="EMBL" id="RTH02032.1"/>
    </source>
</evidence>
<accession>A0A430R3Q6</accession>
<dbReference type="Pfam" id="PF04055">
    <property type="entry name" value="Radical_SAM"/>
    <property type="match status" value="1"/>
</dbReference>
<evidence type="ECO:0000313" key="9">
    <source>
        <dbReference type="EMBL" id="RTI05608.1"/>
    </source>
</evidence>
<comment type="caution">
    <text evidence="8">The sequence shown here is derived from an EMBL/GenBank/DDBJ whole genome shotgun (WGS) entry which is preliminary data.</text>
</comment>
<dbReference type="CDD" id="cd01335">
    <property type="entry name" value="Radical_SAM"/>
    <property type="match status" value="1"/>
</dbReference>
<evidence type="ECO:0000256" key="4">
    <source>
        <dbReference type="ARBA" id="ARBA00023014"/>
    </source>
</evidence>
<keyword evidence="11" id="KW-1185">Reference proteome</keyword>
<reference evidence="9" key="1">
    <citation type="submission" date="2017-10" db="EMBL/GenBank/DDBJ databases">
        <authorList>
            <person name="Wilpiszeski R.L."/>
            <person name="Zhidan Z."/>
            <person name="House C.H."/>
        </authorList>
    </citation>
    <scope>NUCLEOTIDE SEQUENCE</scope>
    <source>
        <strain evidence="9">12_S12</strain>
    </source>
</reference>
<feature type="region of interest" description="Disordered" evidence="6">
    <location>
        <begin position="389"/>
        <end position="416"/>
    </location>
</feature>
<feature type="domain" description="Radical SAM core" evidence="7">
    <location>
        <begin position="1"/>
        <end position="221"/>
    </location>
</feature>
<dbReference type="Gene3D" id="3.20.20.70">
    <property type="entry name" value="Aldolase class I"/>
    <property type="match status" value="1"/>
</dbReference>
<dbReference type="Proteomes" id="UP000286910">
    <property type="component" value="Unassembled WGS sequence"/>
</dbReference>
<organism evidence="8 10">
    <name type="scientific">Thermus scotoductus</name>
    <dbReference type="NCBI Taxonomy" id="37636"/>
    <lineage>
        <taxon>Bacteria</taxon>
        <taxon>Thermotogati</taxon>
        <taxon>Deinococcota</taxon>
        <taxon>Deinococci</taxon>
        <taxon>Thermales</taxon>
        <taxon>Thermaceae</taxon>
        <taxon>Thermus</taxon>
    </lineage>
</organism>
<evidence type="ECO:0000256" key="5">
    <source>
        <dbReference type="ARBA" id="ARBA00023601"/>
    </source>
</evidence>
<dbReference type="SFLD" id="SFLDG01067">
    <property type="entry name" value="SPASM/twitch_domain_containing"/>
    <property type="match status" value="1"/>
</dbReference>
<dbReference type="GO" id="GO:0046872">
    <property type="term" value="F:metal ion binding"/>
    <property type="evidence" value="ECO:0007669"/>
    <property type="project" value="UniProtKB-KW"/>
</dbReference>
<dbReference type="RefSeq" id="WP_126178189.1">
    <property type="nucleotide sequence ID" value="NZ_PELN01000332.1"/>
</dbReference>
<dbReference type="GO" id="GO:0051536">
    <property type="term" value="F:iron-sulfur cluster binding"/>
    <property type="evidence" value="ECO:0007669"/>
    <property type="project" value="UniProtKB-KW"/>
</dbReference>
<evidence type="ECO:0000256" key="3">
    <source>
        <dbReference type="ARBA" id="ARBA00023004"/>
    </source>
</evidence>
<gene>
    <name evidence="9" type="ORF">CSW25_10825</name>
    <name evidence="8" type="ORF">CSW45_08760</name>
</gene>
<dbReference type="InterPro" id="IPR013785">
    <property type="entry name" value="Aldolase_TIM"/>
</dbReference>
<dbReference type="InterPro" id="IPR023867">
    <property type="entry name" value="Sulphatase_maturase_rSAM"/>
</dbReference>
<comment type="similarity">
    <text evidence="5">Belongs to the radical SAM superfamily. Anaerobic sulfatase-maturating enzyme family.</text>
</comment>
<keyword evidence="2" id="KW-0479">Metal-binding</keyword>
<protein>
    <submittedName>
        <fullName evidence="8">Radical SAM protein</fullName>
    </submittedName>
</protein>
<feature type="compositionally biased region" description="Basic and acidic residues" evidence="6">
    <location>
        <begin position="398"/>
        <end position="416"/>
    </location>
</feature>
<dbReference type="InterPro" id="IPR007197">
    <property type="entry name" value="rSAM"/>
</dbReference>
<sequence length="416" mass="46690">MSIEVRPLGVRCNLACTYCYQHPMRDAGNFGPPYNMEAMLKALEAEGGPFSVFGGEPLLIPKADLERLFAFGLERYGQNGIQTNGALIDEDHIALFRKYRVHVGFSIDGPGELNRLRWAGSVEATDEATERSIGNLRRLLREGIPASLIVTIHRVNAGDEAKRARLAEWLVKLHREGLQSIRLHALEVDTPLARRYALPHKGAAEAFIYLWERIRLEAPGLQVDVFHDIFAGLRGDDSRITCIWHACDPWTTRAVRGVDGDGRRSNCGRTNKEGIDWIKAQTPGYERYIALYQTPQEYGGCQGCRFFALCKGNCPGTSLDGDFRNRSEQCEFWYALMEYAEKRLEEVGITPISRHPKREALEAYLLRGWMEGRNPSIAEALRAVEGGPTWTLPVGSPEHGDYTDHGDAPHGDHWDG</sequence>
<keyword evidence="4" id="KW-0411">Iron-sulfur</keyword>
<dbReference type="Proteomes" id="UP000287962">
    <property type="component" value="Unassembled WGS sequence"/>
</dbReference>
<dbReference type="SUPFAM" id="SSF102114">
    <property type="entry name" value="Radical SAM enzymes"/>
    <property type="match status" value="1"/>
</dbReference>